<dbReference type="PROSITE" id="PS51480">
    <property type="entry name" value="DHAL"/>
    <property type="match status" value="1"/>
</dbReference>
<feature type="domain" description="DhaL" evidence="2">
    <location>
        <begin position="8"/>
        <end position="184"/>
    </location>
</feature>
<protein>
    <submittedName>
        <fullName evidence="3">DAK2 domain-containing protein</fullName>
    </submittedName>
</protein>
<accession>A0A7H2BM85</accession>
<evidence type="ECO:0000313" key="3">
    <source>
        <dbReference type="EMBL" id="QNV40781.1"/>
    </source>
</evidence>
<dbReference type="RefSeq" id="WP_190618414.1">
    <property type="nucleotide sequence ID" value="NZ_CP061538.1"/>
</dbReference>
<dbReference type="Pfam" id="PF02734">
    <property type="entry name" value="Dak2"/>
    <property type="match status" value="1"/>
</dbReference>
<dbReference type="InterPro" id="IPR004007">
    <property type="entry name" value="DhaL_dom"/>
</dbReference>
<organism evidence="3 4">
    <name type="scientific">Rothia amarae</name>
    <dbReference type="NCBI Taxonomy" id="169480"/>
    <lineage>
        <taxon>Bacteria</taxon>
        <taxon>Bacillati</taxon>
        <taxon>Actinomycetota</taxon>
        <taxon>Actinomycetes</taxon>
        <taxon>Micrococcales</taxon>
        <taxon>Micrococcaceae</taxon>
        <taxon>Rothia</taxon>
    </lineage>
</organism>
<proteinExistence type="predicted"/>
<evidence type="ECO:0000313" key="4">
    <source>
        <dbReference type="Proteomes" id="UP000516421"/>
    </source>
</evidence>
<dbReference type="SUPFAM" id="SSF101473">
    <property type="entry name" value="DhaL-like"/>
    <property type="match status" value="1"/>
</dbReference>
<dbReference type="InterPro" id="IPR048394">
    <property type="entry name" value="FakA-like_M"/>
</dbReference>
<dbReference type="GO" id="GO:0006071">
    <property type="term" value="P:glycerol metabolic process"/>
    <property type="evidence" value="ECO:0007669"/>
    <property type="project" value="InterPro"/>
</dbReference>
<dbReference type="KEGG" id="rama:IDM48_05165"/>
<dbReference type="Gene3D" id="1.25.40.340">
    <property type="match status" value="1"/>
</dbReference>
<keyword evidence="4" id="KW-1185">Reference proteome</keyword>
<evidence type="ECO:0000259" key="2">
    <source>
        <dbReference type="PROSITE" id="PS51480"/>
    </source>
</evidence>
<gene>
    <name evidence="3" type="ORF">IDM48_05165</name>
</gene>
<dbReference type="EMBL" id="CP061538">
    <property type="protein sequence ID" value="QNV40781.1"/>
    <property type="molecule type" value="Genomic_DNA"/>
</dbReference>
<dbReference type="InterPro" id="IPR036117">
    <property type="entry name" value="DhaL_dom_sf"/>
</dbReference>
<dbReference type="PANTHER" id="PTHR33434">
    <property type="entry name" value="DEGV DOMAIN-CONTAINING PROTEIN DR_1986-RELATED"/>
    <property type="match status" value="1"/>
</dbReference>
<evidence type="ECO:0000256" key="1">
    <source>
        <dbReference type="SAM" id="MobiDB-lite"/>
    </source>
</evidence>
<name>A0A7H2BM85_9MICC</name>
<dbReference type="Pfam" id="PF21645">
    <property type="entry name" value="FakA-like_M"/>
    <property type="match status" value="1"/>
</dbReference>
<dbReference type="Proteomes" id="UP000516421">
    <property type="component" value="Chromosome"/>
</dbReference>
<sequence length="303" mass="32072">MKQWTMQELWKPWMSLSIESLALQEQTLNSMNVFPVADADTGSNMLATLCGTLAPSALEGARCALDSSRGNSGTLLSVWLKTLVESLGETGILTPEALHYALFRAWEVAQTAVSAPAEGTMLTVMHTLAQAPVRGELEEHFPFLISEAAEAAFATQKLQQQAREAHTFDAGAVGLALVVKAWGQAMGLELPQNKTMGSILTPGPAADAGQTRPASSGDAGVQTSSTSVEIVCTVQLSPLDMAHLRSSLDALGDSVVIAPVDQGSGTTPSWRVHVHVPQQDKALQAIRALAEPENLQVTSLEAH</sequence>
<dbReference type="InterPro" id="IPR050270">
    <property type="entry name" value="DegV_domain_contain"/>
</dbReference>
<feature type="region of interest" description="Disordered" evidence="1">
    <location>
        <begin position="198"/>
        <end position="222"/>
    </location>
</feature>
<dbReference type="AlphaFoldDB" id="A0A7H2BM85"/>
<dbReference type="PANTHER" id="PTHR33434:SF2">
    <property type="entry name" value="FATTY ACID-BINDING PROTEIN TM_1468"/>
    <property type="match status" value="1"/>
</dbReference>
<reference evidence="3 4" key="1">
    <citation type="submission" date="2020-09" db="EMBL/GenBank/DDBJ databases">
        <title>Investigation of environmental microbe.</title>
        <authorList>
            <person name="Ou Y."/>
            <person name="Kang Q."/>
        </authorList>
    </citation>
    <scope>NUCLEOTIDE SEQUENCE [LARGE SCALE GENOMIC DNA]</scope>
    <source>
        <strain evidence="3 4">KJZ-9</strain>
    </source>
</reference>
<dbReference type="SMART" id="SM01120">
    <property type="entry name" value="Dak2"/>
    <property type="match status" value="1"/>
</dbReference>
<dbReference type="GO" id="GO:0004371">
    <property type="term" value="F:glycerone kinase activity"/>
    <property type="evidence" value="ECO:0007669"/>
    <property type="project" value="InterPro"/>
</dbReference>